<protein>
    <recommendedName>
        <fullName evidence="7">Transcription initiation factor IIF subunit alpha</fullName>
    </recommendedName>
</protein>
<evidence type="ECO:0000256" key="8">
    <source>
        <dbReference type="SAM" id="MobiDB-lite"/>
    </source>
</evidence>
<dbReference type="GO" id="GO:0003677">
    <property type="term" value="F:DNA binding"/>
    <property type="evidence" value="ECO:0007669"/>
    <property type="project" value="UniProtKB-KW"/>
</dbReference>
<dbReference type="InterPro" id="IPR011039">
    <property type="entry name" value="TFIIF_interaction"/>
</dbReference>
<evidence type="ECO:0000256" key="1">
    <source>
        <dbReference type="ARBA" id="ARBA00004123"/>
    </source>
</evidence>
<keyword evidence="10" id="KW-1185">Reference proteome</keyword>
<comment type="function">
    <text evidence="7">TFIIF is a general transcription initiation factor that binds to RNA polymerase II and helps to recruit it to the initiation complex in collaboration with TFIIB. It promotes transcription elongation.</text>
</comment>
<keyword evidence="3 7" id="KW-0805">Transcription regulation</keyword>
<dbReference type="InterPro" id="IPR008851">
    <property type="entry name" value="TFIIF-alpha"/>
</dbReference>
<name>A0A9D4YU85_CHLVU</name>
<evidence type="ECO:0000313" key="10">
    <source>
        <dbReference type="Proteomes" id="UP001055712"/>
    </source>
</evidence>
<comment type="caution">
    <text evidence="9">The sequence shown here is derived from an EMBL/GenBank/DDBJ whole genome shotgun (WGS) entry which is preliminary data.</text>
</comment>
<proteinExistence type="inferred from homology"/>
<evidence type="ECO:0000256" key="4">
    <source>
        <dbReference type="ARBA" id="ARBA00023125"/>
    </source>
</evidence>
<dbReference type="OrthoDB" id="514401at2759"/>
<evidence type="ECO:0000256" key="7">
    <source>
        <dbReference type="RuleBase" id="RU366044"/>
    </source>
</evidence>
<dbReference type="PANTHER" id="PTHR13011">
    <property type="entry name" value="TFIIF-ALPHA"/>
    <property type="match status" value="1"/>
</dbReference>
<feature type="compositionally biased region" description="Acidic residues" evidence="8">
    <location>
        <begin position="240"/>
        <end position="260"/>
    </location>
</feature>
<keyword evidence="6 7" id="KW-0539">Nucleus</keyword>
<dbReference type="SUPFAM" id="SSF50916">
    <property type="entry name" value="Rap30/74 interaction domains"/>
    <property type="match status" value="1"/>
</dbReference>
<evidence type="ECO:0000256" key="6">
    <source>
        <dbReference type="ARBA" id="ARBA00023242"/>
    </source>
</evidence>
<dbReference type="EMBL" id="SIDB01000011">
    <property type="protein sequence ID" value="KAI3426211.1"/>
    <property type="molecule type" value="Genomic_DNA"/>
</dbReference>
<comment type="similarity">
    <text evidence="2 7">Belongs to the TFIIF alpha subunit family.</text>
</comment>
<dbReference type="GO" id="GO:0001096">
    <property type="term" value="F:TFIIF-class transcription factor complex binding"/>
    <property type="evidence" value="ECO:0007669"/>
    <property type="project" value="TreeGrafter"/>
</dbReference>
<evidence type="ECO:0000256" key="2">
    <source>
        <dbReference type="ARBA" id="ARBA00005249"/>
    </source>
</evidence>
<dbReference type="GO" id="GO:0005674">
    <property type="term" value="C:transcription factor TFIIF complex"/>
    <property type="evidence" value="ECO:0007669"/>
    <property type="project" value="TreeGrafter"/>
</dbReference>
<evidence type="ECO:0000256" key="5">
    <source>
        <dbReference type="ARBA" id="ARBA00023163"/>
    </source>
</evidence>
<keyword evidence="5 7" id="KW-0804">Transcription</keyword>
<dbReference type="PANTHER" id="PTHR13011:SF0">
    <property type="entry name" value="GENERAL TRANSCRIPTION FACTOR IIF SUBUNIT 1"/>
    <property type="match status" value="1"/>
</dbReference>
<organism evidence="9 10">
    <name type="scientific">Chlorella vulgaris</name>
    <name type="common">Green alga</name>
    <dbReference type="NCBI Taxonomy" id="3077"/>
    <lineage>
        <taxon>Eukaryota</taxon>
        <taxon>Viridiplantae</taxon>
        <taxon>Chlorophyta</taxon>
        <taxon>core chlorophytes</taxon>
        <taxon>Trebouxiophyceae</taxon>
        <taxon>Chlorellales</taxon>
        <taxon>Chlorellaceae</taxon>
        <taxon>Chlorella clade</taxon>
        <taxon>Chlorella</taxon>
    </lineage>
</organism>
<dbReference type="Proteomes" id="UP001055712">
    <property type="component" value="Unassembled WGS sequence"/>
</dbReference>
<feature type="compositionally biased region" description="Low complexity" evidence="8">
    <location>
        <begin position="389"/>
        <end position="443"/>
    </location>
</feature>
<feature type="compositionally biased region" description="Basic and acidic residues" evidence="8">
    <location>
        <begin position="29"/>
        <end position="46"/>
    </location>
</feature>
<keyword evidence="4 7" id="KW-0238">DNA-binding</keyword>
<feature type="compositionally biased region" description="Acidic residues" evidence="8">
    <location>
        <begin position="305"/>
        <end position="329"/>
    </location>
</feature>
<feature type="region of interest" description="Disordered" evidence="8">
    <location>
        <begin position="25"/>
        <end position="48"/>
    </location>
</feature>
<reference evidence="9" key="2">
    <citation type="submission" date="2020-11" db="EMBL/GenBank/DDBJ databases">
        <authorList>
            <person name="Cecchin M."/>
            <person name="Marcolungo L."/>
            <person name="Rossato M."/>
            <person name="Girolomoni L."/>
            <person name="Cosentino E."/>
            <person name="Cuine S."/>
            <person name="Li-Beisson Y."/>
            <person name="Delledonne M."/>
            <person name="Ballottari M."/>
        </authorList>
    </citation>
    <scope>NUCLEOTIDE SEQUENCE</scope>
    <source>
        <strain evidence="9">211/11P</strain>
        <tissue evidence="9">Whole cell</tissue>
    </source>
</reference>
<comment type="subcellular location">
    <subcellularLocation>
        <location evidence="1 7">Nucleus</location>
    </subcellularLocation>
</comment>
<sequence length="501" mass="52648">MSEFTIRAGGVDRAALKHLVARFPATFKPDPKSDETANAPDLKRPGDSWLMGQMEAEEAKPGTRGMPGQWVLEEQVTGRPRFVGQPEGGMRDTGAGYFLLMKGKGNEFIAVPVADVVTFKPALQRRQQSLEEAEAAMQAQREQHGRANPRLARAIARDGAEADPLTILRDENEADSDEEWKGIKERAAARQVAKAAAAPQQQQPQQARQQQRKQAGAAGGGGEELPGEDHAELSDKGEDWEHEDEAADDDLDMGESDGEPDVGSPIRKGGVSSDSEEEEEEGAPVQPGKAKRRLKRMMRDTGLADSDDEEEEAADREEESESIMDEEDLDRMAGVAGGAGAAAGEAGAAAREPTPETQLRPAAAKEAAAGGKKRKSPTPSPVSPGKPVAAGAAAAAAGTTQGTKRPRTSAAGPAGTAAAAAAASPSAGKPAPAAAAPAAGGSAVTADELRQLLRSKGRILLADLTAMYKSRLTPEGQKQFVLLVRQVARMEPGTKYLVLKE</sequence>
<feature type="compositionally biased region" description="Basic and acidic residues" evidence="8">
    <location>
        <begin position="179"/>
        <end position="188"/>
    </location>
</feature>
<evidence type="ECO:0000313" key="9">
    <source>
        <dbReference type="EMBL" id="KAI3426211.1"/>
    </source>
</evidence>
<accession>A0A9D4YU85</accession>
<evidence type="ECO:0000256" key="3">
    <source>
        <dbReference type="ARBA" id="ARBA00023015"/>
    </source>
</evidence>
<feature type="compositionally biased region" description="Low complexity" evidence="8">
    <location>
        <begin position="189"/>
        <end position="216"/>
    </location>
</feature>
<dbReference type="GO" id="GO:0016251">
    <property type="term" value="F:RNA polymerase II general transcription initiation factor activity"/>
    <property type="evidence" value="ECO:0007669"/>
    <property type="project" value="TreeGrafter"/>
</dbReference>
<gene>
    <name evidence="9" type="ORF">D9Q98_008587</name>
</gene>
<dbReference type="Pfam" id="PF05793">
    <property type="entry name" value="TFIIF_alpha"/>
    <property type="match status" value="1"/>
</dbReference>
<reference evidence="9" key="1">
    <citation type="journal article" date="2019" name="Plant J.">
        <title>Chlorella vulgaris genome assembly and annotation reveals the molecular basis for metabolic acclimation to high light conditions.</title>
        <authorList>
            <person name="Cecchin M."/>
            <person name="Marcolungo L."/>
            <person name="Rossato M."/>
            <person name="Girolomoni L."/>
            <person name="Cosentino E."/>
            <person name="Cuine S."/>
            <person name="Li-Beisson Y."/>
            <person name="Delledonne M."/>
            <person name="Ballottari M."/>
        </authorList>
    </citation>
    <scope>NUCLEOTIDE SEQUENCE</scope>
    <source>
        <strain evidence="9">211/11P</strain>
    </source>
</reference>
<dbReference type="GO" id="GO:0032968">
    <property type="term" value="P:positive regulation of transcription elongation by RNA polymerase II"/>
    <property type="evidence" value="ECO:0007669"/>
    <property type="project" value="InterPro"/>
</dbReference>
<dbReference type="GO" id="GO:0006367">
    <property type="term" value="P:transcription initiation at RNA polymerase II promoter"/>
    <property type="evidence" value="ECO:0007669"/>
    <property type="project" value="InterPro"/>
</dbReference>
<feature type="region of interest" description="Disordered" evidence="8">
    <location>
        <begin position="163"/>
        <end position="444"/>
    </location>
</feature>
<feature type="compositionally biased region" description="Basic and acidic residues" evidence="8">
    <location>
        <begin position="227"/>
        <end position="239"/>
    </location>
</feature>
<dbReference type="AlphaFoldDB" id="A0A9D4YU85"/>